<reference evidence="2" key="1">
    <citation type="journal article" date="2019" name="Nat. Commun.">
        <title>Expansion of phycobilisome linker gene families in mesophilic red algae.</title>
        <authorList>
            <person name="Lee J."/>
            <person name="Kim D."/>
            <person name="Bhattacharya D."/>
            <person name="Yoon H.S."/>
        </authorList>
    </citation>
    <scope>NUCLEOTIDE SEQUENCE [LARGE SCALE GENOMIC DNA]</scope>
    <source>
        <strain evidence="2">CCMP 1328</strain>
    </source>
</reference>
<dbReference type="GO" id="GO:0030544">
    <property type="term" value="F:Hsp70 protein binding"/>
    <property type="evidence" value="ECO:0007669"/>
    <property type="project" value="TreeGrafter"/>
</dbReference>
<sequence>MDWEEFPLFAPDGAAVEELDLSASAQRSTAYSALSHLLHDDETPEERAELLRDQGNRCFKYGDYRTALELYSRAVECKCTDDQVASMNLSNRAFAHLKLGNFGRAIEDCERARALDSSNYKAAFRQACAELELGRLEHATEHARIALEWLKVNRPELEKEISSTEHFIASVGLQQQKLDRMRQVAEDSKSQTLRAEEELQKMLESRSTVVGHYLFAQQKQCEPNGPRVVVDDSGAEPKRSLSWPVMIVYPEEFGDEELRCDIIADFHEDSTLLDGVMAISENNSELVQNIELIYRKRWTRLKDGAAATPAHVERFGEPERDPYFVGSLLGPDDVGAWVSLPLKTRLRVALGREDYITPGFPVFHMVPKGYRPK</sequence>
<name>A0A5J4Z142_PORPP</name>
<comment type="caution">
    <text evidence="1">The sequence shown here is derived from an EMBL/GenBank/DDBJ whole genome shotgun (WGS) entry which is preliminary data.</text>
</comment>
<dbReference type="Proteomes" id="UP000324585">
    <property type="component" value="Unassembled WGS sequence"/>
</dbReference>
<dbReference type="AlphaFoldDB" id="A0A5J4Z142"/>
<dbReference type="GO" id="GO:0006457">
    <property type="term" value="P:protein folding"/>
    <property type="evidence" value="ECO:0007669"/>
    <property type="project" value="TreeGrafter"/>
</dbReference>
<dbReference type="InterPro" id="IPR011990">
    <property type="entry name" value="TPR-like_helical_dom_sf"/>
</dbReference>
<dbReference type="SMART" id="SM00028">
    <property type="entry name" value="TPR"/>
    <property type="match status" value="3"/>
</dbReference>
<dbReference type="GO" id="GO:0005829">
    <property type="term" value="C:cytosol"/>
    <property type="evidence" value="ECO:0007669"/>
    <property type="project" value="TreeGrafter"/>
</dbReference>
<proteinExistence type="predicted"/>
<dbReference type="PANTHER" id="PTHR46035:SF1">
    <property type="entry name" value="TETRATRICOPEPTIDE REPEAT PROTEIN 4"/>
    <property type="match status" value="1"/>
</dbReference>
<dbReference type="GO" id="GO:0005634">
    <property type="term" value="C:nucleus"/>
    <property type="evidence" value="ECO:0007669"/>
    <property type="project" value="TreeGrafter"/>
</dbReference>
<dbReference type="OMA" id="RAVECKC"/>
<evidence type="ECO:0000313" key="1">
    <source>
        <dbReference type="EMBL" id="KAA8497601.1"/>
    </source>
</evidence>
<protein>
    <submittedName>
        <fullName evidence="1">Tetratricopeptide repeat protein 4-like</fullName>
    </submittedName>
</protein>
<dbReference type="EMBL" id="VRMN01000001">
    <property type="protein sequence ID" value="KAA8497601.1"/>
    <property type="molecule type" value="Genomic_DNA"/>
</dbReference>
<dbReference type="InterPro" id="IPR019734">
    <property type="entry name" value="TPR_rpt"/>
</dbReference>
<organism evidence="1 2">
    <name type="scientific">Porphyridium purpureum</name>
    <name type="common">Red alga</name>
    <name type="synonym">Porphyridium cruentum</name>
    <dbReference type="NCBI Taxonomy" id="35688"/>
    <lineage>
        <taxon>Eukaryota</taxon>
        <taxon>Rhodophyta</taxon>
        <taxon>Bangiophyceae</taxon>
        <taxon>Porphyridiales</taxon>
        <taxon>Porphyridiaceae</taxon>
        <taxon>Porphyridium</taxon>
    </lineage>
</organism>
<dbReference type="Gene3D" id="1.25.40.10">
    <property type="entry name" value="Tetratricopeptide repeat domain"/>
    <property type="match status" value="1"/>
</dbReference>
<gene>
    <name evidence="1" type="ORF">FVE85_5186</name>
</gene>
<evidence type="ECO:0000313" key="2">
    <source>
        <dbReference type="Proteomes" id="UP000324585"/>
    </source>
</evidence>
<dbReference type="OrthoDB" id="420195at2759"/>
<dbReference type="SUPFAM" id="SSF48452">
    <property type="entry name" value="TPR-like"/>
    <property type="match status" value="1"/>
</dbReference>
<accession>A0A5J4Z142</accession>
<dbReference type="PANTHER" id="PTHR46035">
    <property type="entry name" value="TETRATRICOPEPTIDE REPEAT PROTEIN 4"/>
    <property type="match status" value="1"/>
</dbReference>
<keyword evidence="2" id="KW-1185">Reference proteome</keyword>
<dbReference type="GO" id="GO:0051879">
    <property type="term" value="F:Hsp90 protein binding"/>
    <property type="evidence" value="ECO:0007669"/>
    <property type="project" value="TreeGrafter"/>
</dbReference>